<protein>
    <recommendedName>
        <fullName evidence="4">Glutathione peroxidase</fullName>
    </recommendedName>
</protein>
<evidence type="ECO:0000313" key="2">
    <source>
        <dbReference type="EMBL" id="KHS42674.1"/>
    </source>
</evidence>
<dbReference type="STRING" id="48936.NJ75_04112"/>
<comment type="caution">
    <text evidence="2">The sequence shown here is derived from an EMBL/GenBank/DDBJ whole genome shotgun (WGS) entry which is preliminary data.</text>
</comment>
<dbReference type="InterPro" id="IPR021724">
    <property type="entry name" value="DUF3297"/>
</dbReference>
<dbReference type="Pfam" id="PF11730">
    <property type="entry name" value="DUF3297"/>
    <property type="match status" value="1"/>
</dbReference>
<dbReference type="EMBL" id="JRVC01000027">
    <property type="protein sequence ID" value="KHS42674.1"/>
    <property type="molecule type" value="Genomic_DNA"/>
</dbReference>
<sequence>MFDRLTGAGLYDAPLRLTSGAIKIFARSMSDETNQPETTGSDVPPDHLAINPRSPYFDADKLRRGVGIRFKGVVRNNVEEYCISEGWVRVQAGKTMDRKGNPLTIKLNGPVEAWYEDLGPDAPVAKV</sequence>
<evidence type="ECO:0000256" key="1">
    <source>
        <dbReference type="SAM" id="MobiDB-lite"/>
    </source>
</evidence>
<gene>
    <name evidence="2" type="ORF">NJ75_04112</name>
</gene>
<dbReference type="Proteomes" id="UP000031338">
    <property type="component" value="Unassembled WGS sequence"/>
</dbReference>
<feature type="compositionally biased region" description="Polar residues" evidence="1">
    <location>
        <begin position="31"/>
        <end position="41"/>
    </location>
</feature>
<organism evidence="2 3">
    <name type="scientific">Novosphingobium subterraneum</name>
    <dbReference type="NCBI Taxonomy" id="48936"/>
    <lineage>
        <taxon>Bacteria</taxon>
        <taxon>Pseudomonadati</taxon>
        <taxon>Pseudomonadota</taxon>
        <taxon>Alphaproteobacteria</taxon>
        <taxon>Sphingomonadales</taxon>
        <taxon>Sphingomonadaceae</taxon>
        <taxon>Novosphingobium</taxon>
    </lineage>
</organism>
<evidence type="ECO:0008006" key="4">
    <source>
        <dbReference type="Google" id="ProtNLM"/>
    </source>
</evidence>
<dbReference type="AlphaFoldDB" id="A0A0B9A008"/>
<proteinExistence type="predicted"/>
<dbReference type="PATRIC" id="fig|48936.3.peg.4142"/>
<evidence type="ECO:0000313" key="3">
    <source>
        <dbReference type="Proteomes" id="UP000031338"/>
    </source>
</evidence>
<keyword evidence="3" id="KW-1185">Reference proteome</keyword>
<feature type="region of interest" description="Disordered" evidence="1">
    <location>
        <begin position="29"/>
        <end position="49"/>
    </location>
</feature>
<reference evidence="2 3" key="1">
    <citation type="submission" date="2014-10" db="EMBL/GenBank/DDBJ databases">
        <title>Draft genome sequence of Novosphingobium subterraneum DSM 12447.</title>
        <authorList>
            <person name="Gan H.M."/>
            <person name="Gan H.Y."/>
            <person name="Savka M.A."/>
        </authorList>
    </citation>
    <scope>NUCLEOTIDE SEQUENCE [LARGE SCALE GENOMIC DNA]</scope>
    <source>
        <strain evidence="2 3">DSM 12447</strain>
    </source>
</reference>
<accession>A0A0B9A008</accession>
<name>A0A0B9A008_9SPHN</name>